<keyword evidence="1" id="KW-0472">Membrane</keyword>
<keyword evidence="1" id="KW-0812">Transmembrane</keyword>
<dbReference type="Proteomes" id="UP000740883">
    <property type="component" value="Unassembled WGS sequence"/>
</dbReference>
<dbReference type="Pfam" id="PF17026">
    <property type="entry name" value="zf-RRPl_C4"/>
    <property type="match status" value="1"/>
</dbReference>
<keyword evidence="3" id="KW-1185">Reference proteome</keyword>
<proteinExistence type="predicted"/>
<evidence type="ECO:0000313" key="3">
    <source>
        <dbReference type="Proteomes" id="UP000740883"/>
    </source>
</evidence>
<dbReference type="EMBL" id="SBJO01000024">
    <property type="protein sequence ID" value="KAF9764403.1"/>
    <property type="molecule type" value="Genomic_DNA"/>
</dbReference>
<evidence type="ECO:0000256" key="1">
    <source>
        <dbReference type="SAM" id="Phobius"/>
    </source>
</evidence>
<feature type="transmembrane region" description="Helical" evidence="1">
    <location>
        <begin position="156"/>
        <end position="176"/>
    </location>
</feature>
<gene>
    <name evidence="2" type="ORF">NGRA_0587</name>
</gene>
<dbReference type="AlphaFoldDB" id="A0A9P6H1Q2"/>
<keyword evidence="1" id="KW-1133">Transmembrane helix</keyword>
<dbReference type="OrthoDB" id="2199849at2759"/>
<evidence type="ECO:0000313" key="2">
    <source>
        <dbReference type="EMBL" id="KAF9764403.1"/>
    </source>
</evidence>
<reference evidence="2 3" key="1">
    <citation type="journal article" date="2020" name="Genome Biol. Evol.">
        <title>Comparative genomics of strictly vertically transmitted, feminizing microsporidia endosymbionts of amphipod crustaceans.</title>
        <authorList>
            <person name="Cormier A."/>
            <person name="Chebbi M.A."/>
            <person name="Giraud I."/>
            <person name="Wattier R."/>
            <person name="Teixeira M."/>
            <person name="Gilbert C."/>
            <person name="Rigaud T."/>
            <person name="Cordaux R."/>
        </authorList>
    </citation>
    <scope>NUCLEOTIDE SEQUENCE [LARGE SCALE GENOMIC DNA]</scope>
    <source>
        <strain evidence="2 3">Ou3-Ou53</strain>
    </source>
</reference>
<dbReference type="InterPro" id="IPR031502">
    <property type="entry name" value="Zf_ribonucleo"/>
</dbReference>
<organism evidence="2 3">
    <name type="scientific">Nosema granulosis</name>
    <dbReference type="NCBI Taxonomy" id="83296"/>
    <lineage>
        <taxon>Eukaryota</taxon>
        <taxon>Fungi</taxon>
        <taxon>Fungi incertae sedis</taxon>
        <taxon>Microsporidia</taxon>
        <taxon>Nosematidae</taxon>
        <taxon>Nosema</taxon>
    </lineage>
</organism>
<feature type="transmembrane region" description="Helical" evidence="1">
    <location>
        <begin position="115"/>
        <end position="144"/>
    </location>
</feature>
<name>A0A9P6H1Q2_9MICR</name>
<comment type="caution">
    <text evidence="2">The sequence shown here is derived from an EMBL/GenBank/DDBJ whole genome shotgun (WGS) entry which is preliminary data.</text>
</comment>
<sequence length="219" mass="26117">MEVCQFCQEKELLDMKDNMYCSNCESYFINNDGVQEHVFVPVEEIDQVTLYGNVCFYCEKLYKKEIKISCINFKEYYAKLLFCKKCKERNFKFIKNTFHKNFVLYKTKQRTCSGLYIFLFLLIFLLISKYCPVFSIIAIFCFEVKIKSNYSICKTILISLIYFIAFKFIVFGYFSYTMLTDKKISFKVPQNLEDSPDIVEHIKFLSISNPKKNKDEFIV</sequence>
<accession>A0A9P6H1Q2</accession>
<protein>
    <submittedName>
        <fullName evidence="2">Uncharacterized protein</fullName>
    </submittedName>
</protein>